<keyword evidence="4" id="KW-1185">Reference proteome</keyword>
<evidence type="ECO:0000313" key="3">
    <source>
        <dbReference type="EMBL" id="PHJ19688.1"/>
    </source>
</evidence>
<dbReference type="PRINTS" id="PR00449">
    <property type="entry name" value="RASTRNSFRMNG"/>
</dbReference>
<dbReference type="Gene3D" id="3.40.50.300">
    <property type="entry name" value="P-loop containing nucleotide triphosphate hydrolases"/>
    <property type="match status" value="1"/>
</dbReference>
<evidence type="ECO:0000256" key="2">
    <source>
        <dbReference type="ARBA" id="ARBA00023134"/>
    </source>
</evidence>
<dbReference type="InterPro" id="IPR020849">
    <property type="entry name" value="Small_GTPase_Ras-type"/>
</dbReference>
<dbReference type="VEuPathDB" id="ToxoDB:CSUI_006478"/>
<dbReference type="InterPro" id="IPR001806">
    <property type="entry name" value="Small_GTPase"/>
</dbReference>
<proteinExistence type="predicted"/>
<gene>
    <name evidence="3" type="ORF">CSUI_006478</name>
</gene>
<dbReference type="AlphaFoldDB" id="A0A2C6KTD0"/>
<dbReference type="PROSITE" id="PS51419">
    <property type="entry name" value="RAB"/>
    <property type="match status" value="1"/>
</dbReference>
<keyword evidence="2" id="KW-0342">GTP-binding</keyword>
<dbReference type="SUPFAM" id="SSF52540">
    <property type="entry name" value="P-loop containing nucleoside triphosphate hydrolases"/>
    <property type="match status" value="1"/>
</dbReference>
<dbReference type="GeneID" id="94429847"/>
<keyword evidence="1" id="KW-0547">Nucleotide-binding</keyword>
<dbReference type="Proteomes" id="UP000221165">
    <property type="component" value="Unassembled WGS sequence"/>
</dbReference>
<dbReference type="Pfam" id="PF00071">
    <property type="entry name" value="Ras"/>
    <property type="match status" value="1"/>
</dbReference>
<dbReference type="GO" id="GO:0005525">
    <property type="term" value="F:GTP binding"/>
    <property type="evidence" value="ECO:0007669"/>
    <property type="project" value="UniProtKB-KW"/>
</dbReference>
<dbReference type="GO" id="GO:0003924">
    <property type="term" value="F:GTPase activity"/>
    <property type="evidence" value="ECO:0007669"/>
    <property type="project" value="InterPro"/>
</dbReference>
<accession>A0A2C6KTD0</accession>
<dbReference type="PANTHER" id="PTHR24070">
    <property type="entry name" value="RAS, DI-RAS, AND RHEB FAMILY MEMBERS OF SMALL GTPASE SUPERFAMILY"/>
    <property type="match status" value="1"/>
</dbReference>
<evidence type="ECO:0000256" key="1">
    <source>
        <dbReference type="ARBA" id="ARBA00022741"/>
    </source>
</evidence>
<sequence length="264" mass="30275">MGGISDFPLLRITLFGSGSSGKTALANAFVNNYCTPNSTHPTEWPQLYYKVCRIPEEEDPSVQSPLRSVCVEIEDTYDSTRVDDGRDIRRFMTMKRKISKKKKNVVSVGKGMTDFTPFNLWKPPAMPVNSKEPYVPITHGRMGMLIVFDVNRKQTFNKAMEIYDTIESVLDFKQETLKPIIFLVGTQYDVDPTSEKVQSLLGEAETYAQAKFLRFWKVSAIDGKNVKKMFREMIYRILGMVMLWDFVYEEDSTSEEENEGCSIM</sequence>
<dbReference type="EMBL" id="MIGC01003278">
    <property type="protein sequence ID" value="PHJ19688.1"/>
    <property type="molecule type" value="Genomic_DNA"/>
</dbReference>
<dbReference type="GO" id="GO:0007165">
    <property type="term" value="P:signal transduction"/>
    <property type="evidence" value="ECO:0007669"/>
    <property type="project" value="InterPro"/>
</dbReference>
<organism evidence="3 4">
    <name type="scientific">Cystoisospora suis</name>
    <dbReference type="NCBI Taxonomy" id="483139"/>
    <lineage>
        <taxon>Eukaryota</taxon>
        <taxon>Sar</taxon>
        <taxon>Alveolata</taxon>
        <taxon>Apicomplexa</taxon>
        <taxon>Conoidasida</taxon>
        <taxon>Coccidia</taxon>
        <taxon>Eucoccidiorida</taxon>
        <taxon>Eimeriorina</taxon>
        <taxon>Sarcocystidae</taxon>
        <taxon>Cystoisospora</taxon>
    </lineage>
</organism>
<dbReference type="OrthoDB" id="299781at2759"/>
<dbReference type="InterPro" id="IPR027417">
    <property type="entry name" value="P-loop_NTPase"/>
</dbReference>
<dbReference type="RefSeq" id="XP_067921385.1">
    <property type="nucleotide sequence ID" value="XM_068066636.1"/>
</dbReference>
<reference evidence="3 4" key="1">
    <citation type="journal article" date="2017" name="Int. J. Parasitol.">
        <title>The genome of the protozoan parasite Cystoisospora suis and a reverse vaccinology approach to identify vaccine candidates.</title>
        <authorList>
            <person name="Palmieri N."/>
            <person name="Shrestha A."/>
            <person name="Ruttkowski B."/>
            <person name="Beck T."/>
            <person name="Vogl C."/>
            <person name="Tomley F."/>
            <person name="Blake D.P."/>
            <person name="Joachim A."/>
        </authorList>
    </citation>
    <scope>NUCLEOTIDE SEQUENCE [LARGE SCALE GENOMIC DNA]</scope>
    <source>
        <strain evidence="3 4">Wien I</strain>
    </source>
</reference>
<protein>
    <submittedName>
        <fullName evidence="3">Ras family protein</fullName>
    </submittedName>
</protein>
<dbReference type="GO" id="GO:0016020">
    <property type="term" value="C:membrane"/>
    <property type="evidence" value="ECO:0007669"/>
    <property type="project" value="InterPro"/>
</dbReference>
<evidence type="ECO:0000313" key="4">
    <source>
        <dbReference type="Proteomes" id="UP000221165"/>
    </source>
</evidence>
<comment type="caution">
    <text evidence="3">The sequence shown here is derived from an EMBL/GenBank/DDBJ whole genome shotgun (WGS) entry which is preliminary data.</text>
</comment>
<name>A0A2C6KTD0_9APIC</name>